<dbReference type="Gene3D" id="1.20.5.110">
    <property type="match status" value="1"/>
</dbReference>
<reference evidence="2" key="1">
    <citation type="submission" date="2021-12" db="EMBL/GenBank/DDBJ databases">
        <authorList>
            <person name="King R."/>
        </authorList>
    </citation>
    <scope>NUCLEOTIDE SEQUENCE</scope>
</reference>
<accession>A0A9P0FMZ9</accession>
<dbReference type="GO" id="GO:0006887">
    <property type="term" value="P:exocytosis"/>
    <property type="evidence" value="ECO:0007669"/>
    <property type="project" value="TreeGrafter"/>
</dbReference>
<dbReference type="Pfam" id="PF10152">
    <property type="entry name" value="CCDC53"/>
    <property type="match status" value="1"/>
</dbReference>
<dbReference type="GO" id="GO:0030041">
    <property type="term" value="P:actin filament polymerization"/>
    <property type="evidence" value="ECO:0007669"/>
    <property type="project" value="TreeGrafter"/>
</dbReference>
<evidence type="ECO:0000313" key="2">
    <source>
        <dbReference type="EMBL" id="CAH0560699.1"/>
    </source>
</evidence>
<dbReference type="PANTHER" id="PTHR13015:SF0">
    <property type="entry name" value="WASH COMPLEX SUBUNIT 3"/>
    <property type="match status" value="1"/>
</dbReference>
<comment type="similarity">
    <text evidence="1">Belongs to the CCDC53 family.</text>
</comment>
<evidence type="ECO:0000256" key="1">
    <source>
        <dbReference type="ARBA" id="ARBA00006290"/>
    </source>
</evidence>
<dbReference type="GO" id="GO:0071203">
    <property type="term" value="C:WASH complex"/>
    <property type="evidence" value="ECO:0007669"/>
    <property type="project" value="InterPro"/>
</dbReference>
<dbReference type="EMBL" id="OV121138">
    <property type="protein sequence ID" value="CAH0560699.1"/>
    <property type="molecule type" value="Genomic_DNA"/>
</dbReference>
<evidence type="ECO:0008006" key="4">
    <source>
        <dbReference type="Google" id="ProtNLM"/>
    </source>
</evidence>
<keyword evidence="3" id="KW-1185">Reference proteome</keyword>
<dbReference type="PANTHER" id="PTHR13015">
    <property type="entry name" value="PROTEIN AD-016-RELATED"/>
    <property type="match status" value="1"/>
</dbReference>
<protein>
    <recommendedName>
        <fullName evidence="4">WASH complex subunit 3</fullName>
    </recommendedName>
</protein>
<sequence>MWTTARYVFNAKNNQTKKIKTNKIYSFVILDYQIAPVHQKHTIAFINQFTMQTVAFLNKFAQSCESRLMDFEYKLQKVEASLLILESQLSSISGLDNDENSNKVEIKTEESVLVELPEIVFATVKTNNEPNILVNKNENNGIKASEDPRYKKFFKMVHFGVPGPAVKIKMQNEGIDPNILDTPNEVIPGLENYKAPESDSDSSSI</sequence>
<evidence type="ECO:0000313" key="3">
    <source>
        <dbReference type="Proteomes" id="UP001154078"/>
    </source>
</evidence>
<name>A0A9P0FMZ9_BRAAE</name>
<dbReference type="InterPro" id="IPR019309">
    <property type="entry name" value="WASHC3"/>
</dbReference>
<gene>
    <name evidence="2" type="ORF">MELIAE_LOCUS10416</name>
</gene>
<dbReference type="AlphaFoldDB" id="A0A9P0FMZ9"/>
<proteinExistence type="inferred from homology"/>
<organism evidence="2 3">
    <name type="scientific">Brassicogethes aeneus</name>
    <name type="common">Rape pollen beetle</name>
    <name type="synonym">Meligethes aeneus</name>
    <dbReference type="NCBI Taxonomy" id="1431903"/>
    <lineage>
        <taxon>Eukaryota</taxon>
        <taxon>Metazoa</taxon>
        <taxon>Ecdysozoa</taxon>
        <taxon>Arthropoda</taxon>
        <taxon>Hexapoda</taxon>
        <taxon>Insecta</taxon>
        <taxon>Pterygota</taxon>
        <taxon>Neoptera</taxon>
        <taxon>Endopterygota</taxon>
        <taxon>Coleoptera</taxon>
        <taxon>Polyphaga</taxon>
        <taxon>Cucujiformia</taxon>
        <taxon>Nitidulidae</taxon>
        <taxon>Meligethinae</taxon>
        <taxon>Brassicogethes</taxon>
    </lineage>
</organism>
<dbReference type="OrthoDB" id="268027at2759"/>
<dbReference type="Proteomes" id="UP001154078">
    <property type="component" value="Chromosome 7"/>
</dbReference>